<keyword evidence="3" id="KW-0378">Hydrolase</keyword>
<feature type="domain" description="Outer membrane protein beta-barrel" evidence="2">
    <location>
        <begin position="456"/>
        <end position="753"/>
    </location>
</feature>
<keyword evidence="4" id="KW-1185">Reference proteome</keyword>
<gene>
    <name evidence="3" type="ORF">SAMN05660461_6209</name>
</gene>
<dbReference type="RefSeq" id="WP_079473446.1">
    <property type="nucleotide sequence ID" value="NZ_FUZZ01000006.1"/>
</dbReference>
<proteinExistence type="predicted"/>
<reference evidence="3 4" key="1">
    <citation type="submission" date="2017-02" db="EMBL/GenBank/DDBJ databases">
        <authorList>
            <person name="Peterson S.W."/>
        </authorList>
    </citation>
    <scope>NUCLEOTIDE SEQUENCE [LARGE SCALE GENOMIC DNA]</scope>
    <source>
        <strain evidence="3 4">DSM 18108</strain>
    </source>
</reference>
<dbReference type="Proteomes" id="UP000190166">
    <property type="component" value="Unassembled WGS sequence"/>
</dbReference>
<feature type="signal peptide" evidence="1">
    <location>
        <begin position="1"/>
        <end position="19"/>
    </location>
</feature>
<protein>
    <submittedName>
        <fullName evidence="3">Carboxypeptidase regulatory-like domain-containing protein</fullName>
    </submittedName>
</protein>
<keyword evidence="1" id="KW-0732">Signal</keyword>
<keyword evidence="3" id="KW-0645">Protease</keyword>
<dbReference type="AlphaFoldDB" id="A0A1T5PCD6"/>
<dbReference type="SUPFAM" id="SSF56935">
    <property type="entry name" value="Porins"/>
    <property type="match status" value="1"/>
</dbReference>
<dbReference type="InterPro" id="IPR008969">
    <property type="entry name" value="CarboxyPept-like_regulatory"/>
</dbReference>
<evidence type="ECO:0000313" key="4">
    <source>
        <dbReference type="Proteomes" id="UP000190166"/>
    </source>
</evidence>
<accession>A0A1T5PCD6</accession>
<feature type="chain" id="PRO_5012436975" evidence="1">
    <location>
        <begin position="20"/>
        <end position="924"/>
    </location>
</feature>
<evidence type="ECO:0000256" key="1">
    <source>
        <dbReference type="SAM" id="SignalP"/>
    </source>
</evidence>
<dbReference type="Pfam" id="PF14905">
    <property type="entry name" value="OMP_b-brl_3"/>
    <property type="match status" value="2"/>
</dbReference>
<dbReference type="InterPro" id="IPR041700">
    <property type="entry name" value="OMP_b-brl_3"/>
</dbReference>
<dbReference type="SUPFAM" id="SSF49464">
    <property type="entry name" value="Carboxypeptidase regulatory domain-like"/>
    <property type="match status" value="1"/>
</dbReference>
<dbReference type="GO" id="GO:0004180">
    <property type="term" value="F:carboxypeptidase activity"/>
    <property type="evidence" value="ECO:0007669"/>
    <property type="project" value="UniProtKB-KW"/>
</dbReference>
<evidence type="ECO:0000313" key="3">
    <source>
        <dbReference type="EMBL" id="SKD10302.1"/>
    </source>
</evidence>
<keyword evidence="3" id="KW-0121">Carboxypeptidase</keyword>
<name>A0A1T5PCD6_9BACT</name>
<organism evidence="3 4">
    <name type="scientific">Chitinophaga ginsengisegetis</name>
    <dbReference type="NCBI Taxonomy" id="393003"/>
    <lineage>
        <taxon>Bacteria</taxon>
        <taxon>Pseudomonadati</taxon>
        <taxon>Bacteroidota</taxon>
        <taxon>Chitinophagia</taxon>
        <taxon>Chitinophagales</taxon>
        <taxon>Chitinophagaceae</taxon>
        <taxon>Chitinophaga</taxon>
    </lineage>
</organism>
<feature type="domain" description="Outer membrane protein beta-barrel" evidence="2">
    <location>
        <begin position="766"/>
        <end position="900"/>
    </location>
</feature>
<evidence type="ECO:0000259" key="2">
    <source>
        <dbReference type="Pfam" id="PF14905"/>
    </source>
</evidence>
<dbReference type="EMBL" id="FUZZ01000006">
    <property type="protein sequence ID" value="SKD10302.1"/>
    <property type="molecule type" value="Genomic_DNA"/>
</dbReference>
<sequence>MKKLSGLILGMVIAHCCLAQQATVKGNVSDTLNHVQLSNTVVALLQAKDSILYKFTRSDEKGHFELKHLHPGKYLLLITYPAFADYVEPLTLSDTSAVQLNNIMLTLKSRLLQEVVIQQKVAAIKMKGDTTEFNADSYKTAANASVEELLKKLPGIQVNGKGQITAQGETVKKVLVDGEEFFGDDPTLVTKNLRADMVDKVQLYDKKSDQAAFTGIDDGERSKTINIQLKEDKKRGYFGKVAVGAGDNGFHDSQAMLNVFRGKKKLAAFGIVSNTGKVGLDWGDREKFGSGNGDISFNDDGDVELSFQGDDLDSWDGRYGGDGYPLVQTGGLHYSDKWDRDRQNLNANYKLMKLYIDGNSESMSQNILPDTIYYNHSKEYFNNSILRNRVNGSYERQLDSSSSIKLQVDGGLDHKISNRFSNSGMEMNDMIVNRGERKTSNISDIGSMNANLLWRKKLKKKGRTLSLSLAENYSRTTGEGMLDAYTEYYKQGKIDSVQNTDQLKTTNNESISIVSNLTYTEPLSVASSLLFNYGINIDNNHSNRNSYNQQTDGKYTALDSLYSNDYAFNILTHKGGISYGYTKKKIRINIGSNVGLTSFSQQDMFRKSKVERDFVNWYPRAMFRYSFSQQRRLTFEYNGYTSQPGIGQLQPIRVNDDPLHLQIGNPALKPSFNNNFSINFNDYKVMTNRSIWASVRYESTTNAISDRSVIDTSGVSTSQAVNVNGNRNANFNLYIGWKINPWDMRVGGRANGGLNRNVNYVNGLLNTTNSSNLGLGINLGKYKDKKYEYSLETEANFNNSVSSVDKTLRTQYWTYNISPNLSFFLPLKFVLHADLNYNIRQKTPVFATNNNAAILNAYVAKKFGKKELVQINFSMSDILNQNIGFNRSVATNTISQRTYSTIGRYGLLSFIWNFNKLGAAAPKE</sequence>
<dbReference type="STRING" id="393003.SAMN05660461_6209"/>